<reference evidence="1" key="1">
    <citation type="journal article" date="2019" name="bioRxiv">
        <title>The Genome of the Zebra Mussel, Dreissena polymorpha: A Resource for Invasive Species Research.</title>
        <authorList>
            <person name="McCartney M.A."/>
            <person name="Auch B."/>
            <person name="Kono T."/>
            <person name="Mallez S."/>
            <person name="Zhang Y."/>
            <person name="Obille A."/>
            <person name="Becker A."/>
            <person name="Abrahante J.E."/>
            <person name="Garbe J."/>
            <person name="Badalamenti J.P."/>
            <person name="Herman A."/>
            <person name="Mangelson H."/>
            <person name="Liachko I."/>
            <person name="Sullivan S."/>
            <person name="Sone E.D."/>
            <person name="Koren S."/>
            <person name="Silverstein K.A.T."/>
            <person name="Beckman K.B."/>
            <person name="Gohl D.M."/>
        </authorList>
    </citation>
    <scope>NUCLEOTIDE SEQUENCE</scope>
    <source>
        <strain evidence="1">Duluth1</strain>
        <tissue evidence="1">Whole animal</tissue>
    </source>
</reference>
<accession>A0A9D4CRE6</accession>
<protein>
    <submittedName>
        <fullName evidence="1">Uncharacterized protein</fullName>
    </submittedName>
</protein>
<organism evidence="1 2">
    <name type="scientific">Dreissena polymorpha</name>
    <name type="common">Zebra mussel</name>
    <name type="synonym">Mytilus polymorpha</name>
    <dbReference type="NCBI Taxonomy" id="45954"/>
    <lineage>
        <taxon>Eukaryota</taxon>
        <taxon>Metazoa</taxon>
        <taxon>Spiralia</taxon>
        <taxon>Lophotrochozoa</taxon>
        <taxon>Mollusca</taxon>
        <taxon>Bivalvia</taxon>
        <taxon>Autobranchia</taxon>
        <taxon>Heteroconchia</taxon>
        <taxon>Euheterodonta</taxon>
        <taxon>Imparidentia</taxon>
        <taxon>Neoheterodontei</taxon>
        <taxon>Myida</taxon>
        <taxon>Dreissenoidea</taxon>
        <taxon>Dreissenidae</taxon>
        <taxon>Dreissena</taxon>
    </lineage>
</organism>
<comment type="caution">
    <text evidence="1">The sequence shown here is derived from an EMBL/GenBank/DDBJ whole genome shotgun (WGS) entry which is preliminary data.</text>
</comment>
<name>A0A9D4CRE6_DREPO</name>
<evidence type="ECO:0000313" key="1">
    <source>
        <dbReference type="EMBL" id="KAH3729008.1"/>
    </source>
</evidence>
<gene>
    <name evidence="1" type="ORF">DPMN_054971</name>
</gene>
<proteinExistence type="predicted"/>
<evidence type="ECO:0000313" key="2">
    <source>
        <dbReference type="Proteomes" id="UP000828390"/>
    </source>
</evidence>
<sequence>NRVEIEKRSDEQRTVIARRALDIGFIVRVSERASPGVCRASCGGNPAIRRSPADVYASGKYLYLCRYTFNESDVGRSPGNTRALIVRSCFDLNSIPSRARRRWGFERDTEGAPIPEAPLVRKSTQTTFFHAGSKDASVSAGLEGAPEEISLARALWLR</sequence>
<keyword evidence="2" id="KW-1185">Reference proteome</keyword>
<feature type="non-terminal residue" evidence="1">
    <location>
        <position position="158"/>
    </location>
</feature>
<dbReference type="AlphaFoldDB" id="A0A9D4CRE6"/>
<dbReference type="EMBL" id="JAIWYP010000012">
    <property type="protein sequence ID" value="KAH3729008.1"/>
    <property type="molecule type" value="Genomic_DNA"/>
</dbReference>
<dbReference type="Proteomes" id="UP000828390">
    <property type="component" value="Unassembled WGS sequence"/>
</dbReference>
<reference evidence="1" key="2">
    <citation type="submission" date="2020-11" db="EMBL/GenBank/DDBJ databases">
        <authorList>
            <person name="McCartney M.A."/>
            <person name="Auch B."/>
            <person name="Kono T."/>
            <person name="Mallez S."/>
            <person name="Becker A."/>
            <person name="Gohl D.M."/>
            <person name="Silverstein K.A.T."/>
            <person name="Koren S."/>
            <person name="Bechman K.B."/>
            <person name="Herman A."/>
            <person name="Abrahante J.E."/>
            <person name="Garbe J."/>
        </authorList>
    </citation>
    <scope>NUCLEOTIDE SEQUENCE</scope>
    <source>
        <strain evidence="1">Duluth1</strain>
        <tissue evidence="1">Whole animal</tissue>
    </source>
</reference>